<dbReference type="Pfam" id="PF10988">
    <property type="entry name" value="DUF2807"/>
    <property type="match status" value="1"/>
</dbReference>
<name>A4G9Z8_HERAR</name>
<feature type="signal peptide" evidence="2">
    <location>
        <begin position="1"/>
        <end position="20"/>
    </location>
</feature>
<feature type="domain" description="Putative auto-transporter adhesin head GIN" evidence="3">
    <location>
        <begin position="69"/>
        <end position="229"/>
    </location>
</feature>
<evidence type="ECO:0000256" key="2">
    <source>
        <dbReference type="SAM" id="SignalP"/>
    </source>
</evidence>
<reference evidence="4 5" key="1">
    <citation type="journal article" date="2007" name="PLoS Genet.">
        <title>A tale of two oxidation states: bacterial colonization of arsenic-rich environments.</title>
        <authorList>
            <person name="Muller D."/>
            <person name="Medigue C."/>
            <person name="Koechler S."/>
            <person name="Barbe V."/>
            <person name="Barakat M."/>
            <person name="Talla E."/>
            <person name="Bonnefoy V."/>
            <person name="Krin E."/>
            <person name="Arsene-Ploetze F."/>
            <person name="Carapito C."/>
            <person name="Chandler M."/>
            <person name="Cournoyer B."/>
            <person name="Cruveiller S."/>
            <person name="Dossat C."/>
            <person name="Duval S."/>
            <person name="Heymann M."/>
            <person name="Leize E."/>
            <person name="Lieutaud A."/>
            <person name="Lievremont D."/>
            <person name="Makita Y."/>
            <person name="Mangenot S."/>
            <person name="Nitschke W."/>
            <person name="Ortet P."/>
            <person name="Perdrial N."/>
            <person name="Schoepp B."/>
            <person name="Siguier N."/>
            <person name="Simeonova D.D."/>
            <person name="Rouy Z."/>
            <person name="Segurens B."/>
            <person name="Turlin E."/>
            <person name="Vallenet D."/>
            <person name="Van Dorsselaer A."/>
            <person name="Weiss S."/>
            <person name="Weissenbach J."/>
            <person name="Lett M.C."/>
            <person name="Danchin A."/>
            <person name="Bertin P.N."/>
        </authorList>
    </citation>
    <scope>NUCLEOTIDE SEQUENCE [LARGE SCALE GENOMIC DNA]</scope>
    <source>
        <strain evidence="5">ULPAs1</strain>
    </source>
</reference>
<feature type="chain" id="PRO_5002668112" description="Putative auto-transporter adhesin head GIN domain-containing protein" evidence="2">
    <location>
        <begin position="21"/>
        <end position="245"/>
    </location>
</feature>
<dbReference type="InterPro" id="IPR021255">
    <property type="entry name" value="DUF2807"/>
</dbReference>
<dbReference type="OrthoDB" id="8774193at2"/>
<dbReference type="HOGENOM" id="CLU_1132378_0_0_4"/>
<dbReference type="EMBL" id="CU207211">
    <property type="protein sequence ID" value="CAL63335.1"/>
    <property type="molecule type" value="Genomic_DNA"/>
</dbReference>
<evidence type="ECO:0000256" key="1">
    <source>
        <dbReference type="SAM" id="MobiDB-lite"/>
    </source>
</evidence>
<gene>
    <name evidence="4" type="ordered locus">HEAR3228</name>
</gene>
<keyword evidence="5" id="KW-1185">Reference proteome</keyword>
<dbReference type="STRING" id="204773.HEAR3228"/>
<dbReference type="Gene3D" id="2.160.20.120">
    <property type="match status" value="2"/>
</dbReference>
<dbReference type="Proteomes" id="UP000006697">
    <property type="component" value="Chromosome"/>
</dbReference>
<accession>A4G9Z8</accession>
<evidence type="ECO:0000259" key="3">
    <source>
        <dbReference type="Pfam" id="PF10988"/>
    </source>
</evidence>
<dbReference type="eggNOG" id="COG3595">
    <property type="taxonomic scope" value="Bacteria"/>
</dbReference>
<feature type="region of interest" description="Disordered" evidence="1">
    <location>
        <begin position="226"/>
        <end position="245"/>
    </location>
</feature>
<dbReference type="KEGG" id="har:HEAR3228"/>
<protein>
    <recommendedName>
        <fullName evidence="3">Putative auto-transporter adhesin head GIN domain-containing protein</fullName>
    </recommendedName>
</protein>
<evidence type="ECO:0000313" key="5">
    <source>
        <dbReference type="Proteomes" id="UP000006697"/>
    </source>
</evidence>
<sequence>MNKMLIVGSLLSIAALPCKAAGNSTSTVHGSAGSNGNSVVIVNGKTVSSTGESVIGQGPIKEEVRPVARFDAVKIDGPVDVTYTISTTPSVRLLAQENILPLITVEVVAGQLVLAMNRSFSTSAPIRALVAGPSPVAVGINGSGSFVGAGLAGAALQLQIAGSGNIKASGSVDTVNVVVAGSGDVDIIGIKAKSADIQIRGSGDVYAYASQSARVELSGSGDVRIKGSPPKRNVERAGSGDVIFE</sequence>
<dbReference type="AlphaFoldDB" id="A4G9Z8"/>
<organism evidence="4 5">
    <name type="scientific">Herminiimonas arsenicoxydans</name>
    <dbReference type="NCBI Taxonomy" id="204773"/>
    <lineage>
        <taxon>Bacteria</taxon>
        <taxon>Pseudomonadati</taxon>
        <taxon>Pseudomonadota</taxon>
        <taxon>Betaproteobacteria</taxon>
        <taxon>Burkholderiales</taxon>
        <taxon>Oxalobacteraceae</taxon>
        <taxon>Herminiimonas</taxon>
    </lineage>
</organism>
<evidence type="ECO:0000313" key="4">
    <source>
        <dbReference type="EMBL" id="CAL63335.1"/>
    </source>
</evidence>
<proteinExistence type="predicted"/>
<keyword evidence="2" id="KW-0732">Signal</keyword>